<evidence type="ECO:0000313" key="2">
    <source>
        <dbReference type="EMBL" id="SHF28554.1"/>
    </source>
</evidence>
<reference evidence="2 3" key="1">
    <citation type="submission" date="2016-11" db="EMBL/GenBank/DDBJ databases">
        <authorList>
            <person name="Jaros S."/>
            <person name="Januszkiewicz K."/>
            <person name="Wedrychowicz H."/>
        </authorList>
    </citation>
    <scope>NUCLEOTIDE SEQUENCE [LARGE SCALE GENOMIC DNA]</scope>
    <source>
        <strain evidence="2 3">DSM 19980</strain>
    </source>
</reference>
<feature type="chain" id="PRO_5009908748" description="Lipoprotein" evidence="1">
    <location>
        <begin position="19"/>
        <end position="162"/>
    </location>
</feature>
<gene>
    <name evidence="2" type="ORF">SAMN02745148_02228</name>
</gene>
<dbReference type="STRING" id="1121942.SAMN02745148_02228"/>
<name>A0A1M5AEI3_9GAMM</name>
<dbReference type="AlphaFoldDB" id="A0A1M5AEI3"/>
<dbReference type="Proteomes" id="UP000184346">
    <property type="component" value="Unassembled WGS sequence"/>
</dbReference>
<accession>A0A1M5AEI3</accession>
<feature type="signal peptide" evidence="1">
    <location>
        <begin position="1"/>
        <end position="18"/>
    </location>
</feature>
<protein>
    <recommendedName>
        <fullName evidence="4">Lipoprotein</fullName>
    </recommendedName>
</protein>
<dbReference type="EMBL" id="FQUJ01000009">
    <property type="protein sequence ID" value="SHF28554.1"/>
    <property type="molecule type" value="Genomic_DNA"/>
</dbReference>
<dbReference type="PROSITE" id="PS51257">
    <property type="entry name" value="PROKAR_LIPOPROTEIN"/>
    <property type="match status" value="1"/>
</dbReference>
<dbReference type="RefSeq" id="WP_072822802.1">
    <property type="nucleotide sequence ID" value="NZ_FQUJ01000009.1"/>
</dbReference>
<evidence type="ECO:0000256" key="1">
    <source>
        <dbReference type="SAM" id="SignalP"/>
    </source>
</evidence>
<proteinExistence type="predicted"/>
<dbReference type="OrthoDB" id="6183111at2"/>
<keyword evidence="1" id="KW-0732">Signal</keyword>
<organism evidence="2 3">
    <name type="scientific">Modicisalibacter ilicicola DSM 19980</name>
    <dbReference type="NCBI Taxonomy" id="1121942"/>
    <lineage>
        <taxon>Bacteria</taxon>
        <taxon>Pseudomonadati</taxon>
        <taxon>Pseudomonadota</taxon>
        <taxon>Gammaproteobacteria</taxon>
        <taxon>Oceanospirillales</taxon>
        <taxon>Halomonadaceae</taxon>
        <taxon>Modicisalibacter</taxon>
    </lineage>
</organism>
<evidence type="ECO:0000313" key="3">
    <source>
        <dbReference type="Proteomes" id="UP000184346"/>
    </source>
</evidence>
<evidence type="ECO:0008006" key="4">
    <source>
        <dbReference type="Google" id="ProtNLM"/>
    </source>
</evidence>
<sequence>MRLGPLLLLLLASLAAGCASEPERPTTQRQALYGLGERAAQAVVEAPDWAAPTEEIVLLLARPDIDTGLGVDTEHFRETLTRALLAQDDGPQVLNWVPSMADASSPDNQWLLKSQLVAQGPALRLSDRELLPYRLELSLFRPGSANPRWRQVIDGALDASAL</sequence>
<keyword evidence="3" id="KW-1185">Reference proteome</keyword>